<dbReference type="AlphaFoldDB" id="X1APA4"/>
<comment type="caution">
    <text evidence="1">The sequence shown here is derived from an EMBL/GenBank/DDBJ whole genome shotgun (WGS) entry which is preliminary data.</text>
</comment>
<proteinExistence type="predicted"/>
<evidence type="ECO:0000313" key="1">
    <source>
        <dbReference type="EMBL" id="GAG84610.1"/>
    </source>
</evidence>
<protein>
    <submittedName>
        <fullName evidence="1">Uncharacterized protein</fullName>
    </submittedName>
</protein>
<dbReference type="EMBL" id="BART01016663">
    <property type="protein sequence ID" value="GAG84610.1"/>
    <property type="molecule type" value="Genomic_DNA"/>
</dbReference>
<feature type="non-terminal residue" evidence="1">
    <location>
        <position position="1"/>
    </location>
</feature>
<accession>X1APA4</accession>
<reference evidence="1" key="1">
    <citation type="journal article" date="2014" name="Front. Microbiol.">
        <title>High frequency of phylogenetically diverse reductive dehalogenase-homologous genes in deep subseafloor sedimentary metagenomes.</title>
        <authorList>
            <person name="Kawai M."/>
            <person name="Futagami T."/>
            <person name="Toyoda A."/>
            <person name="Takaki Y."/>
            <person name="Nishi S."/>
            <person name="Hori S."/>
            <person name="Arai W."/>
            <person name="Tsubouchi T."/>
            <person name="Morono Y."/>
            <person name="Uchiyama I."/>
            <person name="Ito T."/>
            <person name="Fujiyama A."/>
            <person name="Inagaki F."/>
            <person name="Takami H."/>
        </authorList>
    </citation>
    <scope>NUCLEOTIDE SEQUENCE</scope>
    <source>
        <strain evidence="1">Expedition CK06-06</strain>
    </source>
</reference>
<sequence length="201" mass="22277">NIQDVSKFIWDYGSTFSVTGSAEVIAASNGKTVAAAYDNRTAGGGRFVAFGDLHWTAELYKSSSYLQDHQLLTRNLMNYFFDKDNISIDIFLQSESTPSSQINISIYLKDQNGEVPIDSSYLNAYLNVSLENDGYFETIDMVSSSDGIALNNTFSLPTASDKLYIIKANLTFGGKTYNKTSKILYYNSTQIPQISSIYSTT</sequence>
<organism evidence="1">
    <name type="scientific">marine sediment metagenome</name>
    <dbReference type="NCBI Taxonomy" id="412755"/>
    <lineage>
        <taxon>unclassified sequences</taxon>
        <taxon>metagenomes</taxon>
        <taxon>ecological metagenomes</taxon>
    </lineage>
</organism>
<name>X1APA4_9ZZZZ</name>
<gene>
    <name evidence="1" type="ORF">S01H4_31982</name>
</gene>